<reference evidence="2" key="1">
    <citation type="submission" date="2017-09" db="EMBL/GenBank/DDBJ databases">
        <title>Depth-based differentiation of microbial function through sediment-hosted aquifers and enrichment of novel symbionts in the deep terrestrial subsurface.</title>
        <authorList>
            <person name="Probst A.J."/>
            <person name="Ladd B."/>
            <person name="Jarett J.K."/>
            <person name="Geller-Mcgrath D.E."/>
            <person name="Sieber C.M.K."/>
            <person name="Emerson J.B."/>
            <person name="Anantharaman K."/>
            <person name="Thomas B.C."/>
            <person name="Malmstrom R."/>
            <person name="Stieglmeier M."/>
            <person name="Klingl A."/>
            <person name="Woyke T."/>
            <person name="Ryan C.M."/>
            <person name="Banfield J.F."/>
        </authorList>
    </citation>
    <scope>NUCLEOTIDE SEQUENCE [LARGE SCALE GENOMIC DNA]</scope>
</reference>
<protein>
    <submittedName>
        <fullName evidence="1">Uncharacterized protein</fullName>
    </submittedName>
</protein>
<evidence type="ECO:0000313" key="2">
    <source>
        <dbReference type="Proteomes" id="UP000230683"/>
    </source>
</evidence>
<accession>A0A2M7X4X0</accession>
<feature type="non-terminal residue" evidence="1">
    <location>
        <position position="66"/>
    </location>
</feature>
<dbReference type="Proteomes" id="UP000230683">
    <property type="component" value="Unassembled WGS sequence"/>
</dbReference>
<proteinExistence type="predicted"/>
<sequence>MQLPGRVLIGFIEGGNVYLFKNPNFNNVEHEHYHVVVNHDPQNEDTIILVNATSQIEKRKMWVSKN</sequence>
<dbReference type="EMBL" id="PFWY01000033">
    <property type="protein sequence ID" value="PJA41212.1"/>
    <property type="molecule type" value="Genomic_DNA"/>
</dbReference>
<name>A0A2M7X4X0_UNCKA</name>
<dbReference type="AlphaFoldDB" id="A0A2M7X4X0"/>
<comment type="caution">
    <text evidence="1">The sequence shown here is derived from an EMBL/GenBank/DDBJ whole genome shotgun (WGS) entry which is preliminary data.</text>
</comment>
<gene>
    <name evidence="1" type="ORF">CO178_00675</name>
</gene>
<organism evidence="1 2">
    <name type="scientific">candidate division WWE3 bacterium CG_4_9_14_3_um_filter_34_6</name>
    <dbReference type="NCBI Taxonomy" id="1975079"/>
    <lineage>
        <taxon>Bacteria</taxon>
        <taxon>Katanobacteria</taxon>
    </lineage>
</organism>
<evidence type="ECO:0000313" key="1">
    <source>
        <dbReference type="EMBL" id="PJA41212.1"/>
    </source>
</evidence>